<name>A0A1S4E972_DIACI</name>
<proteinExistence type="predicted"/>
<dbReference type="Proteomes" id="UP000079169">
    <property type="component" value="Unplaced"/>
</dbReference>
<organism evidence="3 4">
    <name type="scientific">Diaphorina citri</name>
    <name type="common">Asian citrus psyllid</name>
    <dbReference type="NCBI Taxonomy" id="121845"/>
    <lineage>
        <taxon>Eukaryota</taxon>
        <taxon>Metazoa</taxon>
        <taxon>Ecdysozoa</taxon>
        <taxon>Arthropoda</taxon>
        <taxon>Hexapoda</taxon>
        <taxon>Insecta</taxon>
        <taxon>Pterygota</taxon>
        <taxon>Neoptera</taxon>
        <taxon>Paraneoptera</taxon>
        <taxon>Hemiptera</taxon>
        <taxon>Sternorrhyncha</taxon>
        <taxon>Psylloidea</taxon>
        <taxon>Psyllidae</taxon>
        <taxon>Diaphorininae</taxon>
        <taxon>Diaphorina</taxon>
    </lineage>
</organism>
<dbReference type="SUPFAM" id="SSF55729">
    <property type="entry name" value="Acyl-CoA N-acyltransferases (Nat)"/>
    <property type="match status" value="1"/>
</dbReference>
<reference evidence="4" key="1">
    <citation type="submission" date="2025-08" db="UniProtKB">
        <authorList>
            <consortium name="RefSeq"/>
        </authorList>
    </citation>
    <scope>IDENTIFICATION</scope>
</reference>
<dbReference type="PROSITE" id="PS51186">
    <property type="entry name" value="GNAT"/>
    <property type="match status" value="1"/>
</dbReference>
<evidence type="ECO:0000313" key="3">
    <source>
        <dbReference type="Proteomes" id="UP000079169"/>
    </source>
</evidence>
<protein>
    <submittedName>
        <fullName evidence="4">Uncharacterized protein LOC103506977 isoform X1</fullName>
    </submittedName>
</protein>
<keyword evidence="3" id="KW-1185">Reference proteome</keyword>
<dbReference type="STRING" id="121845.A0A1S4E972"/>
<feature type="compositionally biased region" description="Basic and acidic residues" evidence="1">
    <location>
        <begin position="115"/>
        <end position="134"/>
    </location>
</feature>
<dbReference type="AlphaFoldDB" id="A0A1S4E972"/>
<dbReference type="GO" id="GO:0016747">
    <property type="term" value="F:acyltransferase activity, transferring groups other than amino-acyl groups"/>
    <property type="evidence" value="ECO:0007669"/>
    <property type="project" value="InterPro"/>
</dbReference>
<dbReference type="InterPro" id="IPR000182">
    <property type="entry name" value="GNAT_dom"/>
</dbReference>
<dbReference type="PaxDb" id="121845-A0A1S4E972"/>
<evidence type="ECO:0000256" key="1">
    <source>
        <dbReference type="SAM" id="MobiDB-lite"/>
    </source>
</evidence>
<feature type="compositionally biased region" description="Basic and acidic residues" evidence="1">
    <location>
        <begin position="91"/>
        <end position="100"/>
    </location>
</feature>
<dbReference type="InterPro" id="IPR016181">
    <property type="entry name" value="Acyl_CoA_acyltransferase"/>
</dbReference>
<dbReference type="RefSeq" id="XP_017298609.2">
    <property type="nucleotide sequence ID" value="XM_017443120.2"/>
</dbReference>
<dbReference type="KEGG" id="dci:103506977"/>
<dbReference type="CTD" id="35113"/>
<accession>A0A1S4E972</accession>
<dbReference type="GeneID" id="103506977"/>
<sequence>MSLTLREKLNGSRFFDFFVSPYTVRTLKPFIYRDNVMHPPWLQLMEDIEHFDKKRLNKPSFQLRMNFLHDHNYYNTGITALVITDDETVENSERDPRDSFSTDTDTSMYEDNREDSDRTESADELDKGAEETFGPRDIGSPGREVVRESINVEKEELEHKYPCDDKGLIIHEEIRDKTHAKGERGSEDETHCTEDKERNVFKNTEDIRERTKIRKIFPTKHKLSTQRTIDFCYVREEHIRAINTLVEEHFWPNINMKECTLYPEFTVVALYKKLVVGLGAMIPNPNKYNETYITFLVTRRYWQNAGIGSFMLYHLIESCQSTHITLHCSVSRFEALNLYFKFGFKVQCVVLNFYKPYLSSHPNVDISPHAYYLKYSRDIN</sequence>
<evidence type="ECO:0000259" key="2">
    <source>
        <dbReference type="PROSITE" id="PS51186"/>
    </source>
</evidence>
<dbReference type="Pfam" id="PF00583">
    <property type="entry name" value="Acetyltransf_1"/>
    <property type="match status" value="1"/>
</dbReference>
<evidence type="ECO:0000313" key="4">
    <source>
        <dbReference type="RefSeq" id="XP_017298609.2"/>
    </source>
</evidence>
<gene>
    <name evidence="4" type="primary">LOC103506977</name>
</gene>
<dbReference type="CDD" id="cd04301">
    <property type="entry name" value="NAT_SF"/>
    <property type="match status" value="1"/>
</dbReference>
<dbReference type="Gene3D" id="3.40.630.30">
    <property type="match status" value="1"/>
</dbReference>
<feature type="domain" description="N-acetyltransferase" evidence="2">
    <location>
        <begin position="229"/>
        <end position="378"/>
    </location>
</feature>
<feature type="region of interest" description="Disordered" evidence="1">
    <location>
        <begin position="87"/>
        <end position="144"/>
    </location>
</feature>